<sequence>MKVIYSYWETGSGLKKPGNWFNSRFMLSSMVASVLNSYKHYGRVEMVTDSTSKVWIEKLGLPFESIKTDLDELDRYDKNSWALGKIKAYSIQKEPFLHIDLDVILFEPFSKELIINELYVQNIEPFYIDSYHKTYMPYIELLENLGTDLPLGFSDKKHAVNLGIYGCNNLEFNKLFCDSVFTFMDRNEKKLKSLVPLHKLCVIWEQYFWAVIADKLKITVGTIIDPYYKLATENGYMHLLIDKYKEEVAHNFNEYVKNIYPAYYQSIDTILKLKHT</sequence>
<gene>
    <name evidence="2" type="ORF">FLACOL7796_02541</name>
</gene>
<accession>A0ABM8KJK2</accession>
<protein>
    <recommendedName>
        <fullName evidence="1">DUF6734 domain-containing protein</fullName>
    </recommendedName>
</protein>
<evidence type="ECO:0000313" key="3">
    <source>
        <dbReference type="Proteomes" id="UP000474567"/>
    </source>
</evidence>
<dbReference type="InterPro" id="IPR046621">
    <property type="entry name" value="DUF6734"/>
</dbReference>
<name>A0ABM8KJK2_9FLAO</name>
<comment type="caution">
    <text evidence="2">The sequence shown here is derived from an EMBL/GenBank/DDBJ whole genome shotgun (WGS) entry which is preliminary data.</text>
</comment>
<dbReference type="Proteomes" id="UP000474567">
    <property type="component" value="Unassembled WGS sequence"/>
</dbReference>
<keyword evidence="3" id="KW-1185">Reference proteome</keyword>
<proteinExistence type="predicted"/>
<reference evidence="2 3" key="1">
    <citation type="submission" date="2020-02" db="EMBL/GenBank/DDBJ databases">
        <authorList>
            <person name="Criscuolo A."/>
        </authorList>
    </citation>
    <scope>NUCLEOTIDE SEQUENCE [LARGE SCALE GENOMIC DNA]</scope>
    <source>
        <strain evidence="2">CECT7796</strain>
    </source>
</reference>
<dbReference type="Pfam" id="PF20508">
    <property type="entry name" value="DUF6734"/>
    <property type="match status" value="1"/>
</dbReference>
<organism evidence="2 3">
    <name type="scientific">Flavobacterium collinsii</name>
    <dbReference type="NCBI Taxonomy" id="1114861"/>
    <lineage>
        <taxon>Bacteria</taxon>
        <taxon>Pseudomonadati</taxon>
        <taxon>Bacteroidota</taxon>
        <taxon>Flavobacteriia</taxon>
        <taxon>Flavobacteriales</taxon>
        <taxon>Flavobacteriaceae</taxon>
        <taxon>Flavobacterium</taxon>
    </lineage>
</organism>
<evidence type="ECO:0000259" key="1">
    <source>
        <dbReference type="Pfam" id="PF20508"/>
    </source>
</evidence>
<evidence type="ECO:0000313" key="2">
    <source>
        <dbReference type="EMBL" id="CAA9199036.1"/>
    </source>
</evidence>
<dbReference type="EMBL" id="CADCST010000085">
    <property type="protein sequence ID" value="CAA9199036.1"/>
    <property type="molecule type" value="Genomic_DNA"/>
</dbReference>
<feature type="domain" description="DUF6734" evidence="1">
    <location>
        <begin position="1"/>
        <end position="268"/>
    </location>
</feature>
<dbReference type="RefSeq" id="WP_317168201.1">
    <property type="nucleotide sequence ID" value="NZ_CADCST010000085.1"/>
</dbReference>